<keyword evidence="3" id="KW-0804">Transcription</keyword>
<accession>A0A849C773</accession>
<dbReference type="PANTHER" id="PTHR30055">
    <property type="entry name" value="HTH-TYPE TRANSCRIPTIONAL REGULATOR RUTR"/>
    <property type="match status" value="1"/>
</dbReference>
<evidence type="ECO:0000256" key="1">
    <source>
        <dbReference type="ARBA" id="ARBA00023015"/>
    </source>
</evidence>
<evidence type="ECO:0000256" key="5">
    <source>
        <dbReference type="SAM" id="MobiDB-lite"/>
    </source>
</evidence>
<name>A0A849C773_9NOCA</name>
<keyword evidence="8" id="KW-1185">Reference proteome</keyword>
<dbReference type="PROSITE" id="PS50977">
    <property type="entry name" value="HTH_TETR_2"/>
    <property type="match status" value="1"/>
</dbReference>
<evidence type="ECO:0000256" key="4">
    <source>
        <dbReference type="PROSITE-ProRule" id="PRU00335"/>
    </source>
</evidence>
<proteinExistence type="predicted"/>
<evidence type="ECO:0000256" key="2">
    <source>
        <dbReference type="ARBA" id="ARBA00023125"/>
    </source>
</evidence>
<sequence>MLVDMSAQTLPPKAPTPGLRERKKQQTRQNISNVATALFLERGFDNVTIAEIAAVADVAKMTVTNYFPRKEDLVLDLQDEFVVGLGRTVRERRPGESALAALRRAYLADATAQNPVIGFSGPEFGRLITGSPALLTRLREFHDERERALAETLAAETGVTAADDDITPVTAAALLAGVHRVLFEETLRRTVSGEPNDTIAPAIIEYLTTAFDLLEPSLGYYAVRAA</sequence>
<dbReference type="InterPro" id="IPR001647">
    <property type="entry name" value="HTH_TetR"/>
</dbReference>
<dbReference type="GO" id="GO:0000976">
    <property type="term" value="F:transcription cis-regulatory region binding"/>
    <property type="evidence" value="ECO:0007669"/>
    <property type="project" value="TreeGrafter"/>
</dbReference>
<feature type="region of interest" description="Disordered" evidence="5">
    <location>
        <begin position="1"/>
        <end position="27"/>
    </location>
</feature>
<evidence type="ECO:0000259" key="6">
    <source>
        <dbReference type="PROSITE" id="PS50977"/>
    </source>
</evidence>
<feature type="DNA-binding region" description="H-T-H motif" evidence="4">
    <location>
        <begin position="48"/>
        <end position="67"/>
    </location>
</feature>
<dbReference type="Gene3D" id="1.10.10.60">
    <property type="entry name" value="Homeodomain-like"/>
    <property type="match status" value="1"/>
</dbReference>
<gene>
    <name evidence="7" type="ORF">HLB23_32950</name>
</gene>
<dbReference type="InterPro" id="IPR009057">
    <property type="entry name" value="Homeodomain-like_sf"/>
</dbReference>
<dbReference type="SUPFAM" id="SSF46689">
    <property type="entry name" value="Homeodomain-like"/>
    <property type="match status" value="1"/>
</dbReference>
<dbReference type="PRINTS" id="PR00455">
    <property type="entry name" value="HTHTETR"/>
</dbReference>
<evidence type="ECO:0000313" key="8">
    <source>
        <dbReference type="Proteomes" id="UP000586827"/>
    </source>
</evidence>
<protein>
    <submittedName>
        <fullName evidence="7">TetR family transcriptional regulator</fullName>
    </submittedName>
</protein>
<feature type="domain" description="HTH tetR-type" evidence="6">
    <location>
        <begin position="25"/>
        <end position="85"/>
    </location>
</feature>
<evidence type="ECO:0000313" key="7">
    <source>
        <dbReference type="EMBL" id="NNH74603.1"/>
    </source>
</evidence>
<dbReference type="GO" id="GO:0003700">
    <property type="term" value="F:DNA-binding transcription factor activity"/>
    <property type="evidence" value="ECO:0007669"/>
    <property type="project" value="TreeGrafter"/>
</dbReference>
<dbReference type="PANTHER" id="PTHR30055:SF234">
    <property type="entry name" value="HTH-TYPE TRANSCRIPTIONAL REGULATOR BETI"/>
    <property type="match status" value="1"/>
</dbReference>
<dbReference type="Proteomes" id="UP000586827">
    <property type="component" value="Unassembled WGS sequence"/>
</dbReference>
<evidence type="ECO:0000256" key="3">
    <source>
        <dbReference type="ARBA" id="ARBA00023163"/>
    </source>
</evidence>
<dbReference type="InterPro" id="IPR050109">
    <property type="entry name" value="HTH-type_TetR-like_transc_reg"/>
</dbReference>
<keyword evidence="2 4" id="KW-0238">DNA-binding</keyword>
<dbReference type="EMBL" id="JABELX010000015">
    <property type="protein sequence ID" value="NNH74603.1"/>
    <property type="molecule type" value="Genomic_DNA"/>
</dbReference>
<organism evidence="7 8">
    <name type="scientific">Nocardia uniformis</name>
    <dbReference type="NCBI Taxonomy" id="53432"/>
    <lineage>
        <taxon>Bacteria</taxon>
        <taxon>Bacillati</taxon>
        <taxon>Actinomycetota</taxon>
        <taxon>Actinomycetes</taxon>
        <taxon>Mycobacteriales</taxon>
        <taxon>Nocardiaceae</taxon>
        <taxon>Nocardia</taxon>
    </lineage>
</organism>
<dbReference type="Pfam" id="PF00440">
    <property type="entry name" value="TetR_N"/>
    <property type="match status" value="1"/>
</dbReference>
<dbReference type="AlphaFoldDB" id="A0A849C773"/>
<comment type="caution">
    <text evidence="7">The sequence shown here is derived from an EMBL/GenBank/DDBJ whole genome shotgun (WGS) entry which is preliminary data.</text>
</comment>
<keyword evidence="1" id="KW-0805">Transcription regulation</keyword>
<dbReference type="Gene3D" id="1.10.357.10">
    <property type="entry name" value="Tetracycline Repressor, domain 2"/>
    <property type="match status" value="1"/>
</dbReference>
<reference evidence="7 8" key="1">
    <citation type="submission" date="2020-05" db="EMBL/GenBank/DDBJ databases">
        <title>MicrobeNet Type strains.</title>
        <authorList>
            <person name="Nicholson A.C."/>
        </authorList>
    </citation>
    <scope>NUCLEOTIDE SEQUENCE [LARGE SCALE GENOMIC DNA]</scope>
    <source>
        <strain evidence="7 8">JCM 3224</strain>
    </source>
</reference>